<reference evidence="2 3" key="1">
    <citation type="submission" date="2019-03" db="EMBL/GenBank/DDBJ databases">
        <title>Subsurface microbial communities from deep shales in Ohio and West Virginia, USA.</title>
        <authorList>
            <person name="Wrighton K."/>
        </authorList>
    </citation>
    <scope>NUCLEOTIDE SEQUENCE [LARGE SCALE GENOMIC DNA]</scope>
    <source>
        <strain evidence="2 3">MSL 6dP</strain>
    </source>
</reference>
<organism evidence="2 3">
    <name type="scientific">Orenia marismortui</name>
    <dbReference type="NCBI Taxonomy" id="46469"/>
    <lineage>
        <taxon>Bacteria</taxon>
        <taxon>Bacillati</taxon>
        <taxon>Bacillota</taxon>
        <taxon>Clostridia</taxon>
        <taxon>Halanaerobiales</taxon>
        <taxon>Halobacteroidaceae</taxon>
        <taxon>Orenia</taxon>
    </lineage>
</organism>
<accession>A0A4V3GYF9</accession>
<evidence type="ECO:0000313" key="3">
    <source>
        <dbReference type="Proteomes" id="UP000295832"/>
    </source>
</evidence>
<dbReference type="Gene3D" id="1.20.5.2280">
    <property type="match status" value="1"/>
</dbReference>
<gene>
    <name evidence="2" type="ORF">C7959_108102</name>
</gene>
<keyword evidence="1" id="KW-0175">Coiled coil</keyword>
<evidence type="ECO:0000256" key="1">
    <source>
        <dbReference type="SAM" id="Coils"/>
    </source>
</evidence>
<feature type="coiled-coil region" evidence="1">
    <location>
        <begin position="35"/>
        <end position="69"/>
    </location>
</feature>
<evidence type="ECO:0000313" key="2">
    <source>
        <dbReference type="EMBL" id="TDX52180.1"/>
    </source>
</evidence>
<dbReference type="RefSeq" id="WP_018249811.1">
    <property type="nucleotide sequence ID" value="NZ_SOEG01000008.1"/>
</dbReference>
<dbReference type="EMBL" id="SOEG01000008">
    <property type="protein sequence ID" value="TDX52180.1"/>
    <property type="molecule type" value="Genomic_DNA"/>
</dbReference>
<dbReference type="STRING" id="926561.GCA_000379025_02666"/>
<dbReference type="AlphaFoldDB" id="A0A4V3GYF9"/>
<evidence type="ECO:0008006" key="4">
    <source>
        <dbReference type="Google" id="ProtNLM"/>
    </source>
</evidence>
<protein>
    <recommendedName>
        <fullName evidence="4">t-SNARE coiled-coil homology domain-containing protein</fullName>
    </recommendedName>
</protein>
<comment type="caution">
    <text evidence="2">The sequence shown here is derived from an EMBL/GenBank/DDBJ whole genome shotgun (WGS) entry which is preliminary data.</text>
</comment>
<proteinExistence type="predicted"/>
<dbReference type="Proteomes" id="UP000295832">
    <property type="component" value="Unassembled WGS sequence"/>
</dbReference>
<sequence length="99" mass="11356">MTEKEMLELLVSEVGKINNRLGGIDDRLDGMGNRLDGMDSRLDNMANDIKELKRKTANIEAQNEAIALQVNENNQILKKDNVQDWLELGSEVMRNWKKK</sequence>
<name>A0A4V3GYF9_9FIRM</name>
<keyword evidence="3" id="KW-1185">Reference proteome</keyword>